<accession>A0A076N546</accession>
<dbReference type="OrthoDB" id="3261135at2"/>
<dbReference type="PATRIC" id="fig|1068978.7.peg.6752"/>
<evidence type="ECO:0000313" key="2">
    <source>
        <dbReference type="EMBL" id="AIJ26377.1"/>
    </source>
</evidence>
<gene>
    <name evidence="2" type="ORF">AMETH_6285</name>
    <name evidence="3" type="ORF">AMETH_6344</name>
</gene>
<feature type="compositionally biased region" description="Basic residues" evidence="1">
    <location>
        <begin position="141"/>
        <end position="152"/>
    </location>
</feature>
<dbReference type="RefSeq" id="WP_017985213.1">
    <property type="nucleotide sequence ID" value="NZ_AQUL01000001.1"/>
</dbReference>
<name>A0A076N546_AMYME</name>
<dbReference type="EMBL" id="CP009110">
    <property type="protein sequence ID" value="AIJ26436.1"/>
    <property type="molecule type" value="Genomic_DNA"/>
</dbReference>
<evidence type="ECO:0000256" key="1">
    <source>
        <dbReference type="SAM" id="MobiDB-lite"/>
    </source>
</evidence>
<evidence type="ECO:0000313" key="3">
    <source>
        <dbReference type="EMBL" id="AIJ26436.1"/>
    </source>
</evidence>
<sequence>MTDIIELIDQAIGCHWCGGPLGDSPSPDFCCEVHQRLWAASRVQVTPEADVLRAALARAREQEAERRLEAAAVVLRGAAPVWRQLVEGVAQAFASLVPTVNAMAECLQHAGLARPAPPTDPKMRALHLRRHRNTGPDHRPRPPRTIHARGTR</sequence>
<feature type="region of interest" description="Disordered" evidence="1">
    <location>
        <begin position="129"/>
        <end position="152"/>
    </location>
</feature>
<dbReference type="EMBL" id="CP009110">
    <property type="protein sequence ID" value="AIJ26377.1"/>
    <property type="molecule type" value="Genomic_DNA"/>
</dbReference>
<organism evidence="3 4">
    <name type="scientific">Amycolatopsis methanolica 239</name>
    <dbReference type="NCBI Taxonomy" id="1068978"/>
    <lineage>
        <taxon>Bacteria</taxon>
        <taxon>Bacillati</taxon>
        <taxon>Actinomycetota</taxon>
        <taxon>Actinomycetes</taxon>
        <taxon>Pseudonocardiales</taxon>
        <taxon>Pseudonocardiaceae</taxon>
        <taxon>Amycolatopsis</taxon>
        <taxon>Amycolatopsis methanolica group</taxon>
    </lineage>
</organism>
<dbReference type="Proteomes" id="UP000062973">
    <property type="component" value="Chromosome"/>
</dbReference>
<dbReference type="HOGENOM" id="CLU_1718531_0_0_11"/>
<dbReference type="eggNOG" id="ENOG5031XTP">
    <property type="taxonomic scope" value="Bacteria"/>
</dbReference>
<protein>
    <submittedName>
        <fullName evidence="3">Uncharacterized protein</fullName>
    </submittedName>
</protein>
<dbReference type="KEGG" id="amq:AMETH_6344"/>
<keyword evidence="4" id="KW-1185">Reference proteome</keyword>
<dbReference type="AlphaFoldDB" id="A0A076N546"/>
<reference evidence="3 4" key="1">
    <citation type="submission" date="2014-07" db="EMBL/GenBank/DDBJ databases">
        <title>Whole Genome Sequence of the Amycolatopsis methanolica 239.</title>
        <authorList>
            <person name="Tang B."/>
        </authorList>
    </citation>
    <scope>NUCLEOTIDE SEQUENCE [LARGE SCALE GENOMIC DNA]</scope>
    <source>
        <strain evidence="3 4">239</strain>
    </source>
</reference>
<proteinExistence type="predicted"/>
<dbReference type="KEGG" id="amq:AMETH_6285"/>
<dbReference type="STRING" id="1068978.AMETH_6285"/>
<evidence type="ECO:0000313" key="4">
    <source>
        <dbReference type="Proteomes" id="UP000062973"/>
    </source>
</evidence>